<name>A0A1W1I4N1_9BACT</name>
<protein>
    <recommendedName>
        <fullName evidence="2 3">Single-stranded DNA-binding protein</fullName>
        <shortName evidence="2">SSB</shortName>
    </recommendedName>
</protein>
<dbReference type="InterPro" id="IPR011344">
    <property type="entry name" value="ssDNA-bd"/>
</dbReference>
<dbReference type="PIRSF" id="PIRSF002070">
    <property type="entry name" value="SSB"/>
    <property type="match status" value="1"/>
</dbReference>
<dbReference type="Gene3D" id="2.40.50.140">
    <property type="entry name" value="Nucleic acid-binding proteins"/>
    <property type="match status" value="1"/>
</dbReference>
<dbReference type="InterPro" id="IPR012340">
    <property type="entry name" value="NA-bd_OB-fold"/>
</dbReference>
<gene>
    <name evidence="5" type="primary">ssb</name>
    <name evidence="5" type="ORF">NSJP_1763</name>
</gene>
<evidence type="ECO:0000313" key="6">
    <source>
        <dbReference type="Proteomes" id="UP000192042"/>
    </source>
</evidence>
<dbReference type="STRING" id="1325564.NSJP_1763"/>
<evidence type="ECO:0000256" key="1">
    <source>
        <dbReference type="ARBA" id="ARBA00023125"/>
    </source>
</evidence>
<dbReference type="AlphaFoldDB" id="A0A1W1I4N1"/>
<dbReference type="PANTHER" id="PTHR10302:SF27">
    <property type="entry name" value="SINGLE-STRANDED DNA-BINDING PROTEIN"/>
    <property type="match status" value="1"/>
</dbReference>
<dbReference type="OrthoDB" id="9809878at2"/>
<comment type="caution">
    <text evidence="2">Lacks conserved residue(s) required for the propagation of feature annotation.</text>
</comment>
<organism evidence="5 6">
    <name type="scientific">Nitrospira japonica</name>
    <dbReference type="NCBI Taxonomy" id="1325564"/>
    <lineage>
        <taxon>Bacteria</taxon>
        <taxon>Pseudomonadati</taxon>
        <taxon>Nitrospirota</taxon>
        <taxon>Nitrospiria</taxon>
        <taxon>Nitrospirales</taxon>
        <taxon>Nitrospiraceae</taxon>
        <taxon>Nitrospira</taxon>
    </lineage>
</organism>
<dbReference type="HAMAP" id="MF_00984">
    <property type="entry name" value="SSB"/>
    <property type="match status" value="1"/>
</dbReference>
<dbReference type="GO" id="GO:0009295">
    <property type="term" value="C:nucleoid"/>
    <property type="evidence" value="ECO:0007669"/>
    <property type="project" value="TreeGrafter"/>
</dbReference>
<dbReference type="GO" id="GO:0006260">
    <property type="term" value="P:DNA replication"/>
    <property type="evidence" value="ECO:0007669"/>
    <property type="project" value="InterPro"/>
</dbReference>
<dbReference type="KEGG" id="nja:NSJP_1763"/>
<sequence>MAGFNKVILLGNLTRNPELRYTPNGTPVATLGLAVSRRYKQGEDLKEEVCFVDIVVFGKQAEHCGQYLSKGNGVIVEGRLQHRRWETEDGQKRSKHEVVAQTVTFMPKRGDTGGGGGGSDPAGHHEEPAYEYEDPQ</sequence>
<dbReference type="RefSeq" id="WP_080886400.1">
    <property type="nucleotide sequence ID" value="NZ_LT828648.1"/>
</dbReference>
<keyword evidence="6" id="KW-1185">Reference proteome</keyword>
<accession>A0A1W1I4N1</accession>
<evidence type="ECO:0000256" key="4">
    <source>
        <dbReference type="SAM" id="MobiDB-lite"/>
    </source>
</evidence>
<dbReference type="SUPFAM" id="SSF50249">
    <property type="entry name" value="Nucleic acid-binding proteins"/>
    <property type="match status" value="1"/>
</dbReference>
<dbReference type="GO" id="GO:0003697">
    <property type="term" value="F:single-stranded DNA binding"/>
    <property type="evidence" value="ECO:0007669"/>
    <property type="project" value="UniProtKB-UniRule"/>
</dbReference>
<keyword evidence="1 2" id="KW-0238">DNA-binding</keyword>
<evidence type="ECO:0000313" key="5">
    <source>
        <dbReference type="EMBL" id="SLM47935.1"/>
    </source>
</evidence>
<reference evidence="5 6" key="1">
    <citation type="submission" date="2017-03" db="EMBL/GenBank/DDBJ databases">
        <authorList>
            <person name="Afonso C.L."/>
            <person name="Miller P.J."/>
            <person name="Scott M.A."/>
            <person name="Spackman E."/>
            <person name="Goraichik I."/>
            <person name="Dimitrov K.M."/>
            <person name="Suarez D.L."/>
            <person name="Swayne D.E."/>
        </authorList>
    </citation>
    <scope>NUCLEOTIDE SEQUENCE [LARGE SCALE GENOMIC DNA]</scope>
    <source>
        <strain evidence="5">Genome sequencing of Nitrospira japonica strain NJ11</strain>
    </source>
</reference>
<dbReference type="CDD" id="cd04496">
    <property type="entry name" value="SSB_OBF"/>
    <property type="match status" value="1"/>
</dbReference>
<dbReference type="InterPro" id="IPR000424">
    <property type="entry name" value="Primosome_PriB/ssb"/>
</dbReference>
<comment type="subunit">
    <text evidence="2">Homotetramer.</text>
</comment>
<dbReference type="Pfam" id="PF00436">
    <property type="entry name" value="SSB"/>
    <property type="match status" value="1"/>
</dbReference>
<dbReference type="Proteomes" id="UP000192042">
    <property type="component" value="Chromosome I"/>
</dbReference>
<evidence type="ECO:0000256" key="2">
    <source>
        <dbReference type="HAMAP-Rule" id="MF_00984"/>
    </source>
</evidence>
<dbReference type="NCBIfam" id="TIGR00621">
    <property type="entry name" value="ssb"/>
    <property type="match status" value="1"/>
</dbReference>
<feature type="region of interest" description="Disordered" evidence="4">
    <location>
        <begin position="105"/>
        <end position="136"/>
    </location>
</feature>
<dbReference type="PROSITE" id="PS50935">
    <property type="entry name" value="SSB"/>
    <property type="match status" value="1"/>
</dbReference>
<proteinExistence type="inferred from homology"/>
<evidence type="ECO:0000256" key="3">
    <source>
        <dbReference type="PIRNR" id="PIRNR002070"/>
    </source>
</evidence>
<dbReference type="PANTHER" id="PTHR10302">
    <property type="entry name" value="SINGLE-STRANDED DNA-BINDING PROTEIN"/>
    <property type="match status" value="1"/>
</dbReference>
<dbReference type="EMBL" id="LT828648">
    <property type="protein sequence ID" value="SLM47935.1"/>
    <property type="molecule type" value="Genomic_DNA"/>
</dbReference>